<dbReference type="PANTHER" id="PTHR10773">
    <property type="entry name" value="DNA-DIRECTED RNA POLYMERASES I, II, AND III SUBUNIT RPABC2"/>
    <property type="match status" value="1"/>
</dbReference>
<dbReference type="AlphaFoldDB" id="A0A9P0P5L9"/>
<protein>
    <recommendedName>
        <fullName evidence="1">DUF7869 domain-containing protein</fullName>
    </recommendedName>
</protein>
<gene>
    <name evidence="2" type="ORF">ACAOBT_LOCUS8528</name>
</gene>
<comment type="caution">
    <text evidence="2">The sequence shown here is derived from an EMBL/GenBank/DDBJ whole genome shotgun (WGS) entry which is preliminary data.</text>
</comment>
<dbReference type="EMBL" id="CAKOFQ010006766">
    <property type="protein sequence ID" value="CAH1969755.1"/>
    <property type="molecule type" value="Genomic_DNA"/>
</dbReference>
<proteinExistence type="predicted"/>
<feature type="domain" description="DUF7869" evidence="1">
    <location>
        <begin position="171"/>
        <end position="323"/>
    </location>
</feature>
<dbReference type="InterPro" id="IPR057191">
    <property type="entry name" value="DUF7869"/>
</dbReference>
<dbReference type="Proteomes" id="UP001152888">
    <property type="component" value="Unassembled WGS sequence"/>
</dbReference>
<dbReference type="Pfam" id="PF25273">
    <property type="entry name" value="DUF7869"/>
    <property type="match status" value="1"/>
</dbReference>
<sequence length="434" mass="50296">MFFLLNLVHREKVAKNFFNQKHIKGMLINLLGELPRERRGGNRVGPKNDETRNCIKRFIESITCTESHYCRSKTSVRVYLPCDLNFKKLFDHYLRRVPQPMHVKLSYFRKFVNANYNIAFGTPLTDCCSTCLRTKEQLKVATLDVRQNHQINYNNFTVVAGTSTDKLRPKNMFSYLWTEIDARKDSNTIASALQHALKNFDFDPSKETVRLFADGCGGQNKNTNMMAMLAYWLLEESPKHITQIELIFPIVGHSFIPPDRIFGLIEKDIKKMPVIVEISDYDDLIRKHSTIRKIGIDWDVFDWRTQAKRVIKLPSSWHFEFNKAKWFIFYRKDKNVLVEGEPNYCSDVGQAKSICKKKCSIPSMAPEKLPLGKGIKGDKSTINVLLSNHYGANWRSLPELNFYKEYLKTASASPEETVDSLENCQNAENDCFFI</sequence>
<reference evidence="2" key="1">
    <citation type="submission" date="2022-03" db="EMBL/GenBank/DDBJ databases">
        <authorList>
            <person name="Sayadi A."/>
        </authorList>
    </citation>
    <scope>NUCLEOTIDE SEQUENCE</scope>
</reference>
<evidence type="ECO:0000313" key="3">
    <source>
        <dbReference type="Proteomes" id="UP001152888"/>
    </source>
</evidence>
<dbReference type="PANTHER" id="PTHR10773:SF19">
    <property type="match status" value="1"/>
</dbReference>
<accession>A0A9P0P5L9</accession>
<keyword evidence="3" id="KW-1185">Reference proteome</keyword>
<dbReference type="OrthoDB" id="6783933at2759"/>
<evidence type="ECO:0000313" key="2">
    <source>
        <dbReference type="EMBL" id="CAH1969755.1"/>
    </source>
</evidence>
<name>A0A9P0P5L9_ACAOB</name>
<organism evidence="2 3">
    <name type="scientific">Acanthoscelides obtectus</name>
    <name type="common">Bean weevil</name>
    <name type="synonym">Bruchus obtectus</name>
    <dbReference type="NCBI Taxonomy" id="200917"/>
    <lineage>
        <taxon>Eukaryota</taxon>
        <taxon>Metazoa</taxon>
        <taxon>Ecdysozoa</taxon>
        <taxon>Arthropoda</taxon>
        <taxon>Hexapoda</taxon>
        <taxon>Insecta</taxon>
        <taxon>Pterygota</taxon>
        <taxon>Neoptera</taxon>
        <taxon>Endopterygota</taxon>
        <taxon>Coleoptera</taxon>
        <taxon>Polyphaga</taxon>
        <taxon>Cucujiformia</taxon>
        <taxon>Chrysomeloidea</taxon>
        <taxon>Chrysomelidae</taxon>
        <taxon>Bruchinae</taxon>
        <taxon>Bruchini</taxon>
        <taxon>Acanthoscelides</taxon>
    </lineage>
</organism>
<evidence type="ECO:0000259" key="1">
    <source>
        <dbReference type="Pfam" id="PF25273"/>
    </source>
</evidence>